<dbReference type="EMBL" id="CAAALY010269255">
    <property type="protein sequence ID" value="VEL41413.1"/>
    <property type="molecule type" value="Genomic_DNA"/>
</dbReference>
<comment type="caution">
    <text evidence="2">The sequence shown here is derived from an EMBL/GenBank/DDBJ whole genome shotgun (WGS) entry which is preliminary data.</text>
</comment>
<evidence type="ECO:0000256" key="1">
    <source>
        <dbReference type="SAM" id="MobiDB-lite"/>
    </source>
</evidence>
<proteinExistence type="predicted"/>
<sequence length="129" mass="14154">MYSGRPEGQLVEATNALFATATRSETTCSDLKHRRYQFPNSICNSDLWPNYAADIDNLVASSRPTGVSIQPETGALYFSPPPPPLSPLQSSKGQAEPPVRPALAEIYWEPECISRFANKHRKPVLPPGS</sequence>
<organism evidence="2 3">
    <name type="scientific">Protopolystoma xenopodis</name>
    <dbReference type="NCBI Taxonomy" id="117903"/>
    <lineage>
        <taxon>Eukaryota</taxon>
        <taxon>Metazoa</taxon>
        <taxon>Spiralia</taxon>
        <taxon>Lophotrochozoa</taxon>
        <taxon>Platyhelminthes</taxon>
        <taxon>Monogenea</taxon>
        <taxon>Polyopisthocotylea</taxon>
        <taxon>Polystomatidea</taxon>
        <taxon>Polystomatidae</taxon>
        <taxon>Protopolystoma</taxon>
    </lineage>
</organism>
<reference evidence="2" key="1">
    <citation type="submission" date="2018-11" db="EMBL/GenBank/DDBJ databases">
        <authorList>
            <consortium name="Pathogen Informatics"/>
        </authorList>
    </citation>
    <scope>NUCLEOTIDE SEQUENCE</scope>
</reference>
<name>A0A448XP50_9PLAT</name>
<evidence type="ECO:0000313" key="3">
    <source>
        <dbReference type="Proteomes" id="UP000784294"/>
    </source>
</evidence>
<feature type="region of interest" description="Disordered" evidence="1">
    <location>
        <begin position="70"/>
        <end position="97"/>
    </location>
</feature>
<keyword evidence="3" id="KW-1185">Reference proteome</keyword>
<gene>
    <name evidence="2" type="ORF">PXEA_LOCUS34853</name>
</gene>
<protein>
    <submittedName>
        <fullName evidence="2">Uncharacterized protein</fullName>
    </submittedName>
</protein>
<evidence type="ECO:0000313" key="2">
    <source>
        <dbReference type="EMBL" id="VEL41413.1"/>
    </source>
</evidence>
<accession>A0A448XP50</accession>
<dbReference type="Proteomes" id="UP000784294">
    <property type="component" value="Unassembled WGS sequence"/>
</dbReference>
<dbReference type="AlphaFoldDB" id="A0A448XP50"/>